<feature type="transmembrane region" description="Helical" evidence="6">
    <location>
        <begin position="110"/>
        <end position="133"/>
    </location>
</feature>
<feature type="transmembrane region" description="Helical" evidence="6">
    <location>
        <begin position="283"/>
        <end position="306"/>
    </location>
</feature>
<dbReference type="PANTHER" id="PTHR12778:SF10">
    <property type="entry name" value="MAJOR FACILITATOR SUPERFAMILY DOMAIN-CONTAINING PROTEIN 3"/>
    <property type="match status" value="1"/>
</dbReference>
<feature type="transmembrane region" description="Helical" evidence="6">
    <location>
        <begin position="381"/>
        <end position="402"/>
    </location>
</feature>
<evidence type="ECO:0000313" key="7">
    <source>
        <dbReference type="Proteomes" id="UP000694888"/>
    </source>
</evidence>
<gene>
    <name evidence="8 9" type="primary">LOC101845078</name>
</gene>
<dbReference type="Gene3D" id="1.20.1250.20">
    <property type="entry name" value="MFS general substrate transporter like domains"/>
    <property type="match status" value="1"/>
</dbReference>
<feature type="transmembrane region" description="Helical" evidence="6">
    <location>
        <begin position="347"/>
        <end position="369"/>
    </location>
</feature>
<accession>A0ABM0ZVS9</accession>
<sequence length="439" mass="48566">MNVVRSSSSQEYKTRIRTFFVLYFLQGLPHGLQSGFLPLFFRAHGMSLANVSLYKLLLIPWVLKAVWAPIVDLYGHKKLWLTWSLIALIFISVTASNVSPSDYTSLTGILFIFNLITSVQDIAVDAFLIDVLTPTQLATGNTAQVVGYKAGSLFAGGVFAWFIDLLSLRVIFITLAILYTLGLLVNITYLPYTDSAKVHQISPNAQQRTSTNNLVTGTVQPNATNQSQSLSHGDGRWFFLKMFETDGTLWMLAFMLLYKTGENGVTNLLPLFLLDEGVHAHDVGFWTGMVGQGMSILGSAVGGFIFTSSMTTSLQIQLTSRTVSVLFIWLSVLLWSSSFPFVNGSCIFFLMVLFFFGGAVTTCTFTLVMQLSQKAPQKYRASYYTMLTTTEVIGKLFFSAAVGTLAQYTSYSFAFGLFSFLSIMILPMIFQAPQVVLSL</sequence>
<dbReference type="PANTHER" id="PTHR12778">
    <property type="entry name" value="SOLUTE CARRIER FAMILY 33 ACETYL-COA TRANSPORTER -RELATED"/>
    <property type="match status" value="1"/>
</dbReference>
<dbReference type="InterPro" id="IPR004752">
    <property type="entry name" value="AmpG_permease/AT-1"/>
</dbReference>
<dbReference type="RefSeq" id="XP_005094141.1">
    <property type="nucleotide sequence ID" value="XM_005094084.3"/>
</dbReference>
<feature type="transmembrane region" description="Helical" evidence="6">
    <location>
        <begin position="408"/>
        <end position="430"/>
    </location>
</feature>
<dbReference type="Pfam" id="PF07690">
    <property type="entry name" value="MFS_1"/>
    <property type="match status" value="1"/>
</dbReference>
<evidence type="ECO:0000256" key="1">
    <source>
        <dbReference type="ARBA" id="ARBA00004141"/>
    </source>
</evidence>
<evidence type="ECO:0000313" key="8">
    <source>
        <dbReference type="RefSeq" id="XP_005094141.1"/>
    </source>
</evidence>
<name>A0ABM0ZVS9_APLCA</name>
<dbReference type="Proteomes" id="UP000694888">
    <property type="component" value="Unplaced"/>
</dbReference>
<keyword evidence="4 6" id="KW-1133">Transmembrane helix</keyword>
<evidence type="ECO:0000256" key="6">
    <source>
        <dbReference type="SAM" id="Phobius"/>
    </source>
</evidence>
<feature type="transmembrane region" description="Helical" evidence="6">
    <location>
        <begin position="79"/>
        <end position="98"/>
    </location>
</feature>
<evidence type="ECO:0000313" key="9">
    <source>
        <dbReference type="RefSeq" id="XP_012935568.1"/>
    </source>
</evidence>
<protein>
    <submittedName>
        <fullName evidence="8 9">Major facilitator superfamily domain-containing protein 3 isoform X1</fullName>
    </submittedName>
</protein>
<evidence type="ECO:0000256" key="2">
    <source>
        <dbReference type="ARBA" id="ARBA00022448"/>
    </source>
</evidence>
<feature type="transmembrane region" description="Helical" evidence="6">
    <location>
        <begin position="20"/>
        <end position="41"/>
    </location>
</feature>
<feature type="transmembrane region" description="Helical" evidence="6">
    <location>
        <begin position="169"/>
        <end position="192"/>
    </location>
</feature>
<keyword evidence="7" id="KW-1185">Reference proteome</keyword>
<evidence type="ECO:0000256" key="4">
    <source>
        <dbReference type="ARBA" id="ARBA00022989"/>
    </source>
</evidence>
<evidence type="ECO:0000256" key="3">
    <source>
        <dbReference type="ARBA" id="ARBA00022692"/>
    </source>
</evidence>
<dbReference type="SUPFAM" id="SSF103473">
    <property type="entry name" value="MFS general substrate transporter"/>
    <property type="match status" value="1"/>
</dbReference>
<organism evidence="7 9">
    <name type="scientific">Aplysia californica</name>
    <name type="common">California sea hare</name>
    <dbReference type="NCBI Taxonomy" id="6500"/>
    <lineage>
        <taxon>Eukaryota</taxon>
        <taxon>Metazoa</taxon>
        <taxon>Spiralia</taxon>
        <taxon>Lophotrochozoa</taxon>
        <taxon>Mollusca</taxon>
        <taxon>Gastropoda</taxon>
        <taxon>Heterobranchia</taxon>
        <taxon>Euthyneura</taxon>
        <taxon>Tectipleura</taxon>
        <taxon>Aplysiida</taxon>
        <taxon>Aplysioidea</taxon>
        <taxon>Aplysiidae</taxon>
        <taxon>Aplysia</taxon>
    </lineage>
</organism>
<reference evidence="8 9" key="1">
    <citation type="submission" date="2025-05" db="UniProtKB">
        <authorList>
            <consortium name="RefSeq"/>
        </authorList>
    </citation>
    <scope>IDENTIFICATION</scope>
</reference>
<dbReference type="GeneID" id="101845078"/>
<keyword evidence="2" id="KW-0813">Transport</keyword>
<proteinExistence type="predicted"/>
<feature type="transmembrane region" description="Helical" evidence="6">
    <location>
        <begin position="145"/>
        <end position="163"/>
    </location>
</feature>
<dbReference type="CDD" id="cd17485">
    <property type="entry name" value="MFS_MFSD3"/>
    <property type="match status" value="1"/>
</dbReference>
<dbReference type="InterPro" id="IPR036259">
    <property type="entry name" value="MFS_trans_sf"/>
</dbReference>
<comment type="subcellular location">
    <subcellularLocation>
        <location evidence="1">Membrane</location>
        <topology evidence="1">Multi-pass membrane protein</topology>
    </subcellularLocation>
</comment>
<evidence type="ECO:0000256" key="5">
    <source>
        <dbReference type="ARBA" id="ARBA00023136"/>
    </source>
</evidence>
<keyword evidence="5 6" id="KW-0472">Membrane</keyword>
<dbReference type="RefSeq" id="XP_012935568.1">
    <property type="nucleotide sequence ID" value="XM_013080114.2"/>
</dbReference>
<dbReference type="InterPro" id="IPR011701">
    <property type="entry name" value="MFS"/>
</dbReference>
<keyword evidence="3 6" id="KW-0812">Transmembrane</keyword>